<dbReference type="PANTHER" id="PTHR33395:SF22">
    <property type="entry name" value="REVERSE TRANSCRIPTASE DOMAIN-CONTAINING PROTEIN"/>
    <property type="match status" value="1"/>
</dbReference>
<dbReference type="EMBL" id="CACVKT020001992">
    <property type="protein sequence ID" value="CAC5374197.1"/>
    <property type="molecule type" value="Genomic_DNA"/>
</dbReference>
<gene>
    <name evidence="1" type="ORF">MCOR_11671</name>
</gene>
<evidence type="ECO:0000313" key="2">
    <source>
        <dbReference type="Proteomes" id="UP000507470"/>
    </source>
</evidence>
<keyword evidence="2" id="KW-1185">Reference proteome</keyword>
<organism evidence="1 2">
    <name type="scientific">Mytilus coruscus</name>
    <name type="common">Sea mussel</name>
    <dbReference type="NCBI Taxonomy" id="42192"/>
    <lineage>
        <taxon>Eukaryota</taxon>
        <taxon>Metazoa</taxon>
        <taxon>Spiralia</taxon>
        <taxon>Lophotrochozoa</taxon>
        <taxon>Mollusca</taxon>
        <taxon>Bivalvia</taxon>
        <taxon>Autobranchia</taxon>
        <taxon>Pteriomorphia</taxon>
        <taxon>Mytilida</taxon>
        <taxon>Mytiloidea</taxon>
        <taxon>Mytilidae</taxon>
        <taxon>Mytilinae</taxon>
        <taxon>Mytilus</taxon>
    </lineage>
</organism>
<name>A0A6J8AUM6_MYTCO</name>
<dbReference type="PANTHER" id="PTHR33395">
    <property type="entry name" value="TRANSCRIPTASE, PUTATIVE-RELATED-RELATED"/>
    <property type="match status" value="1"/>
</dbReference>
<dbReference type="Proteomes" id="UP000507470">
    <property type="component" value="Unassembled WGS sequence"/>
</dbReference>
<dbReference type="OrthoDB" id="6146970at2759"/>
<reference evidence="1 2" key="1">
    <citation type="submission" date="2020-06" db="EMBL/GenBank/DDBJ databases">
        <authorList>
            <person name="Li R."/>
            <person name="Bekaert M."/>
        </authorList>
    </citation>
    <scope>NUCLEOTIDE SEQUENCE [LARGE SCALE GENOMIC DNA]</scope>
    <source>
        <strain evidence="2">wild</strain>
    </source>
</reference>
<proteinExistence type="predicted"/>
<sequence>MKWKDDFDIEQTESCHEGCFIWSSIAYVDTYTVTPGICFVAMRRSTPSFDLRVLNKIRGNDVFTEELDGQVPIPDQVPVTHKISKHIIREETVLKYFTSQKLDKSPVMDKLHPRLLKEIAESLAKPLCLIFNQSNDSNSVPTDWQNVMKSAIFKKGS</sequence>
<dbReference type="AlphaFoldDB" id="A0A6J8AUM6"/>
<protein>
    <submittedName>
        <fullName evidence="1">Uncharacterized protein</fullName>
    </submittedName>
</protein>
<accession>A0A6J8AUM6</accession>
<evidence type="ECO:0000313" key="1">
    <source>
        <dbReference type="EMBL" id="CAC5374197.1"/>
    </source>
</evidence>